<dbReference type="EMBL" id="FOZC01000002">
    <property type="protein sequence ID" value="SFR67898.1"/>
    <property type="molecule type" value="Genomic_DNA"/>
</dbReference>
<keyword evidence="8" id="KW-0732">Signal</keyword>
<evidence type="ECO:0000256" key="2">
    <source>
        <dbReference type="ARBA" id="ARBA00022679"/>
    </source>
</evidence>
<dbReference type="GO" id="GO:0018104">
    <property type="term" value="P:peptidoglycan-protein cross-linking"/>
    <property type="evidence" value="ECO:0007669"/>
    <property type="project" value="TreeGrafter"/>
</dbReference>
<reference evidence="10 11" key="1">
    <citation type="submission" date="2016-10" db="EMBL/GenBank/DDBJ databases">
        <authorList>
            <person name="de Groot N.N."/>
        </authorList>
    </citation>
    <scope>NUCLEOTIDE SEQUENCE [LARGE SCALE GENOMIC DNA]</scope>
    <source>
        <strain evidence="10 11">F</strain>
    </source>
</reference>
<dbReference type="PROSITE" id="PS52029">
    <property type="entry name" value="LD_TPASE"/>
    <property type="match status" value="1"/>
</dbReference>
<keyword evidence="2" id="KW-0808">Transferase</keyword>
<sequence length="438" mass="47913">MKKNPLLIAAMAAAMFSVTATPAVYAGPAAEIAQAKAEGKTVKQVTSSTSANSPSQDPNVATPALVLPTPESALPVEINYLRDSKNQICAMTMNLGGYEGIGGISYRTYNNYGGFLWWNHDGMESTVVSDDNKMQAVQIALTGTAEKEYDVYYRTTTTGQGQMGWAKNGELAGTVDLGECITNLEVVVLPKGAAAPQDNGSARYRSNVTGRLNIADNATTMTAEDGTPYNGWLDEEHQRYYFRDGQALTGWQYIDGLKFFFEPNGQLNQDVDALIGKQPSYQIRINKTLNCLTVYAQDGQNGYIIPVKAMKTSTGGENTPVGTFHTLDKFRWRFMIDDSYTQWATRVVGGVMMHSITYAAPNNQTLNTAGYNRLGISLSHGCIRLVAKNAKWVYDNCKLGTSVTIYEDATNPGPFMIPDQITVRDDQNWDPTDPELGN</sequence>
<dbReference type="Pfam" id="PF03734">
    <property type="entry name" value="YkuD"/>
    <property type="match status" value="1"/>
</dbReference>
<dbReference type="SUPFAM" id="SSF69360">
    <property type="entry name" value="Cell wall binding repeat"/>
    <property type="match status" value="1"/>
</dbReference>
<evidence type="ECO:0000256" key="7">
    <source>
        <dbReference type="SAM" id="MobiDB-lite"/>
    </source>
</evidence>
<dbReference type="InterPro" id="IPR038063">
    <property type="entry name" value="Transpep_catalytic_dom"/>
</dbReference>
<feature type="region of interest" description="Disordered" evidence="7">
    <location>
        <begin position="44"/>
        <end position="63"/>
    </location>
</feature>
<evidence type="ECO:0000256" key="5">
    <source>
        <dbReference type="ARBA" id="ARBA00023316"/>
    </source>
</evidence>
<name>A0A1I6IMF2_9FIRM</name>
<feature type="active site" description="Nucleophile" evidence="6">
    <location>
        <position position="382"/>
    </location>
</feature>
<evidence type="ECO:0000313" key="10">
    <source>
        <dbReference type="EMBL" id="SFR67898.1"/>
    </source>
</evidence>
<dbReference type="PANTHER" id="PTHR30582:SF2">
    <property type="entry name" value="L,D-TRANSPEPTIDASE YCIB-RELATED"/>
    <property type="match status" value="1"/>
</dbReference>
<evidence type="ECO:0000256" key="1">
    <source>
        <dbReference type="ARBA" id="ARBA00004752"/>
    </source>
</evidence>
<accession>A0A1I6IMF2</accession>
<evidence type="ECO:0000259" key="9">
    <source>
        <dbReference type="PROSITE" id="PS52029"/>
    </source>
</evidence>
<organism evidence="10 11">
    <name type="scientific">[Clostridium] aminophilum</name>
    <dbReference type="NCBI Taxonomy" id="1526"/>
    <lineage>
        <taxon>Bacteria</taxon>
        <taxon>Bacillati</taxon>
        <taxon>Bacillota</taxon>
        <taxon>Clostridia</taxon>
        <taxon>Lachnospirales</taxon>
        <taxon>Lachnospiraceae</taxon>
    </lineage>
</organism>
<dbReference type="GO" id="GO:0005576">
    <property type="term" value="C:extracellular region"/>
    <property type="evidence" value="ECO:0007669"/>
    <property type="project" value="TreeGrafter"/>
</dbReference>
<dbReference type="RefSeq" id="WP_031471530.1">
    <property type="nucleotide sequence ID" value="NZ_FOZC01000002.1"/>
</dbReference>
<evidence type="ECO:0000313" key="11">
    <source>
        <dbReference type="Proteomes" id="UP000214760"/>
    </source>
</evidence>
<feature type="domain" description="L,D-TPase catalytic" evidence="9">
    <location>
        <begin position="281"/>
        <end position="406"/>
    </location>
</feature>
<protein>
    <submittedName>
        <fullName evidence="10">L,D-transpeptidase catalytic domain</fullName>
    </submittedName>
</protein>
<gene>
    <name evidence="10" type="ORF">SAMN02910262_00559</name>
</gene>
<dbReference type="GO" id="GO:0071555">
    <property type="term" value="P:cell wall organization"/>
    <property type="evidence" value="ECO:0007669"/>
    <property type="project" value="UniProtKB-UniRule"/>
</dbReference>
<dbReference type="CDD" id="cd16913">
    <property type="entry name" value="YkuD_like"/>
    <property type="match status" value="1"/>
</dbReference>
<evidence type="ECO:0000256" key="3">
    <source>
        <dbReference type="ARBA" id="ARBA00022960"/>
    </source>
</evidence>
<keyword evidence="3 6" id="KW-0133">Cell shape</keyword>
<dbReference type="Gene3D" id="2.40.440.10">
    <property type="entry name" value="L,D-transpeptidase catalytic domain-like"/>
    <property type="match status" value="1"/>
</dbReference>
<keyword evidence="4 6" id="KW-0573">Peptidoglycan synthesis</keyword>
<comment type="pathway">
    <text evidence="1 6">Cell wall biogenesis; peptidoglycan biosynthesis.</text>
</comment>
<dbReference type="InterPro" id="IPR050979">
    <property type="entry name" value="LD-transpeptidase"/>
</dbReference>
<dbReference type="InterPro" id="IPR005490">
    <property type="entry name" value="LD_TPept_cat_dom"/>
</dbReference>
<dbReference type="UniPathway" id="UPA00219"/>
<dbReference type="PANTHER" id="PTHR30582">
    <property type="entry name" value="L,D-TRANSPEPTIDASE"/>
    <property type="match status" value="1"/>
</dbReference>
<dbReference type="Gene3D" id="2.10.270.10">
    <property type="entry name" value="Cholin Binding"/>
    <property type="match status" value="1"/>
</dbReference>
<dbReference type="Proteomes" id="UP000214760">
    <property type="component" value="Unassembled WGS sequence"/>
</dbReference>
<dbReference type="GO" id="GO:0016740">
    <property type="term" value="F:transferase activity"/>
    <property type="evidence" value="ECO:0007669"/>
    <property type="project" value="UniProtKB-KW"/>
</dbReference>
<feature type="active site" description="Proton donor/acceptor" evidence="6">
    <location>
        <position position="354"/>
    </location>
</feature>
<evidence type="ECO:0000256" key="4">
    <source>
        <dbReference type="ARBA" id="ARBA00022984"/>
    </source>
</evidence>
<proteinExistence type="predicted"/>
<dbReference type="GO" id="GO:0071972">
    <property type="term" value="F:peptidoglycan L,D-transpeptidase activity"/>
    <property type="evidence" value="ECO:0007669"/>
    <property type="project" value="TreeGrafter"/>
</dbReference>
<keyword evidence="5 6" id="KW-0961">Cell wall biogenesis/degradation</keyword>
<feature type="chain" id="PRO_5039670632" evidence="8">
    <location>
        <begin position="27"/>
        <end position="438"/>
    </location>
</feature>
<dbReference type="GO" id="GO:0008360">
    <property type="term" value="P:regulation of cell shape"/>
    <property type="evidence" value="ECO:0007669"/>
    <property type="project" value="UniProtKB-UniRule"/>
</dbReference>
<evidence type="ECO:0000256" key="8">
    <source>
        <dbReference type="SAM" id="SignalP"/>
    </source>
</evidence>
<dbReference type="AlphaFoldDB" id="A0A1I6IMF2"/>
<feature type="signal peptide" evidence="8">
    <location>
        <begin position="1"/>
        <end position="26"/>
    </location>
</feature>
<feature type="compositionally biased region" description="Polar residues" evidence="7">
    <location>
        <begin position="44"/>
        <end position="59"/>
    </location>
</feature>
<dbReference type="SUPFAM" id="SSF141523">
    <property type="entry name" value="L,D-transpeptidase catalytic domain-like"/>
    <property type="match status" value="1"/>
</dbReference>
<evidence type="ECO:0000256" key="6">
    <source>
        <dbReference type="PROSITE-ProRule" id="PRU01373"/>
    </source>
</evidence>